<protein>
    <submittedName>
        <fullName evidence="1">Uncharacterized protein</fullName>
    </submittedName>
</protein>
<evidence type="ECO:0000313" key="2">
    <source>
        <dbReference type="Proteomes" id="UP001597318"/>
    </source>
</evidence>
<dbReference type="RefSeq" id="WP_247338910.1">
    <property type="nucleotide sequence ID" value="NZ_CP095550.1"/>
</dbReference>
<proteinExistence type="predicted"/>
<evidence type="ECO:0000313" key="1">
    <source>
        <dbReference type="EMBL" id="MFD2215306.1"/>
    </source>
</evidence>
<gene>
    <name evidence="1" type="ORF">ACFSKK_16560</name>
</gene>
<keyword evidence="2" id="KW-1185">Reference proteome</keyword>
<comment type="caution">
    <text evidence="1">The sequence shown here is derived from an EMBL/GenBank/DDBJ whole genome shotgun (WGS) entry which is preliminary data.</text>
</comment>
<dbReference type="EMBL" id="JBHUIK010000003">
    <property type="protein sequence ID" value="MFD2215306.1"/>
    <property type="molecule type" value="Genomic_DNA"/>
</dbReference>
<organism evidence="1 2">
    <name type="scientific">Metabacillus endolithicus</name>
    <dbReference type="NCBI Taxonomy" id="1535204"/>
    <lineage>
        <taxon>Bacteria</taxon>
        <taxon>Bacillati</taxon>
        <taxon>Bacillota</taxon>
        <taxon>Bacilli</taxon>
        <taxon>Bacillales</taxon>
        <taxon>Bacillaceae</taxon>
        <taxon>Metabacillus</taxon>
    </lineage>
</organism>
<sequence>MLIYQRSWHFFNTFAFIYTMMKSMQHEVLQNPKKILLLQAKRIFITAEHRFLYQYSRIENDNKVVRVKGEIINSNSGFTAGHSLLIDVGGLRVVHCYTVIRNGFINPHFIFTKINITQGQCNASPFRILG</sequence>
<dbReference type="Proteomes" id="UP001597318">
    <property type="component" value="Unassembled WGS sequence"/>
</dbReference>
<name>A0ABW5C2M9_9BACI</name>
<accession>A0ABW5C2M9</accession>
<reference evidence="2" key="1">
    <citation type="journal article" date="2019" name="Int. J. Syst. Evol. Microbiol.">
        <title>The Global Catalogue of Microorganisms (GCM) 10K type strain sequencing project: providing services to taxonomists for standard genome sequencing and annotation.</title>
        <authorList>
            <consortium name="The Broad Institute Genomics Platform"/>
            <consortium name="The Broad Institute Genome Sequencing Center for Infectious Disease"/>
            <person name="Wu L."/>
            <person name="Ma J."/>
        </authorList>
    </citation>
    <scope>NUCLEOTIDE SEQUENCE [LARGE SCALE GENOMIC DNA]</scope>
    <source>
        <strain evidence="2">CGMCC 1.15474</strain>
    </source>
</reference>